<name>A0ABW9TZL3_9BACL</name>
<protein>
    <submittedName>
        <fullName evidence="1">DUF4303 domain-containing protein</fullName>
    </submittedName>
</protein>
<dbReference type="Proteomes" id="UP000467637">
    <property type="component" value="Unassembled WGS sequence"/>
</dbReference>
<sequence length="373" mass="43217">MNLYYTGICQLLDGNKALKGEGYYVKTDDNRLLYTESAPLETKVVTFQNLEDALFEGCKRIINNFSISKNNIDVYAFNLYADEYNSFYVYMNTIAGLENIVKKHYPNYSDTQIQSLKYNQGDFAFQFYPSDMGEVASTIEGFERMASDLSYEDEEAEEFLSDDVPVVAYEKKIFKDGHYLAALNVVKRLAKADAFSNLNKTEDFIYYAATGHDYNDYSLVMRKTIDPELFYQCFPDLRVKDEEFKSILVQQANNTVEECLDYWVEAFKSEFNKKSPYQYTKTEYDVFLSLERYSRELAKECVSRLHQKLGNGLEDNLDLDEIFIYVKALEFVVHNSDDEIINSCKLILETLDNESDEISVSISKDIKEILNVA</sequence>
<evidence type="ECO:0000313" key="2">
    <source>
        <dbReference type="Proteomes" id="UP000467637"/>
    </source>
</evidence>
<dbReference type="RefSeq" id="WP_157317453.1">
    <property type="nucleotide sequence ID" value="NZ_WSEM01000003.1"/>
</dbReference>
<evidence type="ECO:0000313" key="1">
    <source>
        <dbReference type="EMBL" id="MVQ33274.1"/>
    </source>
</evidence>
<keyword evidence="2" id="KW-1185">Reference proteome</keyword>
<dbReference type="InterPro" id="IPR025409">
    <property type="entry name" value="DUF4303"/>
</dbReference>
<accession>A0ABW9TZL3</accession>
<dbReference type="Pfam" id="PF14136">
    <property type="entry name" value="DUF4303"/>
    <property type="match status" value="1"/>
</dbReference>
<gene>
    <name evidence="1" type="ORF">GON05_01295</name>
</gene>
<comment type="caution">
    <text evidence="1">The sequence shown here is derived from an EMBL/GenBank/DDBJ whole genome shotgun (WGS) entry which is preliminary data.</text>
</comment>
<proteinExistence type="predicted"/>
<reference evidence="1 2" key="1">
    <citation type="submission" date="2019-12" db="EMBL/GenBank/DDBJ databases">
        <authorList>
            <person name="Huq M.A."/>
        </authorList>
    </citation>
    <scope>NUCLEOTIDE SEQUENCE [LARGE SCALE GENOMIC DNA]</scope>
    <source>
        <strain evidence="1 2">MAH-34</strain>
    </source>
</reference>
<dbReference type="EMBL" id="WSEM01000003">
    <property type="protein sequence ID" value="MVQ33274.1"/>
    <property type="molecule type" value="Genomic_DNA"/>
</dbReference>
<organism evidence="1 2">
    <name type="scientific">Paenibacillus anseongense</name>
    <dbReference type="NCBI Taxonomy" id="2682845"/>
    <lineage>
        <taxon>Bacteria</taxon>
        <taxon>Bacillati</taxon>
        <taxon>Bacillota</taxon>
        <taxon>Bacilli</taxon>
        <taxon>Bacillales</taxon>
        <taxon>Paenibacillaceae</taxon>
        <taxon>Paenibacillus</taxon>
    </lineage>
</organism>